<feature type="non-terminal residue" evidence="1">
    <location>
        <position position="1"/>
    </location>
</feature>
<evidence type="ECO:0000313" key="1">
    <source>
        <dbReference type="EMBL" id="GAG54596.1"/>
    </source>
</evidence>
<gene>
    <name evidence="1" type="ORF">S01H4_11340</name>
</gene>
<evidence type="ECO:0008006" key="2">
    <source>
        <dbReference type="Google" id="ProtNLM"/>
    </source>
</evidence>
<reference evidence="1" key="1">
    <citation type="journal article" date="2014" name="Front. Microbiol.">
        <title>High frequency of phylogenetically diverse reductive dehalogenase-homologous genes in deep subseafloor sedimentary metagenomes.</title>
        <authorList>
            <person name="Kawai M."/>
            <person name="Futagami T."/>
            <person name="Toyoda A."/>
            <person name="Takaki Y."/>
            <person name="Nishi S."/>
            <person name="Hori S."/>
            <person name="Arai W."/>
            <person name="Tsubouchi T."/>
            <person name="Morono Y."/>
            <person name="Uchiyama I."/>
            <person name="Ito T."/>
            <person name="Fujiyama A."/>
            <person name="Inagaki F."/>
            <person name="Takami H."/>
        </authorList>
    </citation>
    <scope>NUCLEOTIDE SEQUENCE</scope>
    <source>
        <strain evidence="1">Expedition CK06-06</strain>
    </source>
</reference>
<sequence>DVVLPLLGRDKAVEMQGVFLEEAELRHAADLPFVKELCRVTFSVREFNRDQFEQVLALRMRTAQRALSVLAKRAGVAHSFRNVRGSAISLLVETANQSDITIFEPARMIASAMSSRRYKIPAMQRIAVAVSDLESGGRALLAASHLASGEMNRVSVLLTPSAASDTSALERLFKELLPAPPGRIRTIPDYGVNSLIESAQAEGAAMLVVSATPELMDPGTLQLLRQRVRCPICLVRQWGENVQ</sequence>
<name>X1A2V0_9ZZZZ</name>
<comment type="caution">
    <text evidence="1">The sequence shown here is derived from an EMBL/GenBank/DDBJ whole genome shotgun (WGS) entry which is preliminary data.</text>
</comment>
<organism evidence="1">
    <name type="scientific">marine sediment metagenome</name>
    <dbReference type="NCBI Taxonomy" id="412755"/>
    <lineage>
        <taxon>unclassified sequences</taxon>
        <taxon>metagenomes</taxon>
        <taxon>ecological metagenomes</taxon>
    </lineage>
</organism>
<dbReference type="AlphaFoldDB" id="X1A2V0"/>
<accession>X1A2V0</accession>
<protein>
    <recommendedName>
        <fullName evidence="2">UspA domain-containing protein</fullName>
    </recommendedName>
</protein>
<proteinExistence type="predicted"/>
<dbReference type="EMBL" id="BART01004557">
    <property type="protein sequence ID" value="GAG54596.1"/>
    <property type="molecule type" value="Genomic_DNA"/>
</dbReference>